<evidence type="ECO:0000259" key="2">
    <source>
        <dbReference type="PROSITE" id="PS50157"/>
    </source>
</evidence>
<feature type="domain" description="C2H2-type" evidence="2">
    <location>
        <begin position="14"/>
        <end position="43"/>
    </location>
</feature>
<reference evidence="3" key="1">
    <citation type="submission" date="2023-06" db="EMBL/GenBank/DDBJ databases">
        <authorList>
            <consortium name="Lawrence Berkeley National Laboratory"/>
            <person name="Ahrendt S."/>
            <person name="Sahu N."/>
            <person name="Indic B."/>
            <person name="Wong-Bajracharya J."/>
            <person name="Merenyi Z."/>
            <person name="Ke H.-M."/>
            <person name="Monk M."/>
            <person name="Kocsube S."/>
            <person name="Drula E."/>
            <person name="Lipzen A."/>
            <person name="Balint B."/>
            <person name="Henrissat B."/>
            <person name="Andreopoulos B."/>
            <person name="Martin F.M."/>
            <person name="Harder C.B."/>
            <person name="Rigling D."/>
            <person name="Ford K.L."/>
            <person name="Foster G.D."/>
            <person name="Pangilinan J."/>
            <person name="Papanicolaou A."/>
            <person name="Barry K."/>
            <person name="LaButti K."/>
            <person name="Viragh M."/>
            <person name="Koriabine M."/>
            <person name="Yan M."/>
            <person name="Riley R."/>
            <person name="Champramary S."/>
            <person name="Plett K.L."/>
            <person name="Tsai I.J."/>
            <person name="Slot J."/>
            <person name="Sipos G."/>
            <person name="Plett J."/>
            <person name="Nagy L.G."/>
            <person name="Grigoriev I.V."/>
        </authorList>
    </citation>
    <scope>NUCLEOTIDE SEQUENCE</scope>
    <source>
        <strain evidence="3">CCBAS 213</strain>
    </source>
</reference>
<keyword evidence="1" id="KW-0479">Metal-binding</keyword>
<protein>
    <recommendedName>
        <fullName evidence="2">C2H2-type domain-containing protein</fullName>
    </recommendedName>
</protein>
<proteinExistence type="predicted"/>
<keyword evidence="4" id="KW-1185">Reference proteome</keyword>
<name>A0AA39MZS8_ARMTA</name>
<dbReference type="Proteomes" id="UP001175211">
    <property type="component" value="Unassembled WGS sequence"/>
</dbReference>
<dbReference type="SUPFAM" id="SSF57667">
    <property type="entry name" value="beta-beta-alpha zinc fingers"/>
    <property type="match status" value="1"/>
</dbReference>
<evidence type="ECO:0000256" key="1">
    <source>
        <dbReference type="PROSITE-ProRule" id="PRU00042"/>
    </source>
</evidence>
<sequence length="350" mass="38190">MPAVRQKTTGGKVFYCPIHKCKFSAKSSSNLKIHLNRHYNLKPYVCKDRHDCGFASADPAALLKHRVAFHQYVTKSWPTNQKAQKRPAPYSKLSSRARVKIVKPQTKNDIESVSQVFLTATPPSTATVDLQGCGVVDVDACSKTFAHAYNLRSNPHPYAKELLPALRSCHPLEDHTTSPVAMPSNAQPSIPTFPPVNFPQENVPPAELSSPEPSPMLELLLRTIDSVEFDNSMTANFATDGGISPASLPPIHVAPLTTQWRGNASAYAENVVSFSPQPKTRLTDFSTCQNVSAPSVDLDAALSTFLDSLELESESPASYQVPSPSVLSDYFNSASYQSSDFGVSTFEFEA</sequence>
<organism evidence="3 4">
    <name type="scientific">Armillaria tabescens</name>
    <name type="common">Ringless honey mushroom</name>
    <name type="synonym">Agaricus tabescens</name>
    <dbReference type="NCBI Taxonomy" id="1929756"/>
    <lineage>
        <taxon>Eukaryota</taxon>
        <taxon>Fungi</taxon>
        <taxon>Dikarya</taxon>
        <taxon>Basidiomycota</taxon>
        <taxon>Agaricomycotina</taxon>
        <taxon>Agaricomycetes</taxon>
        <taxon>Agaricomycetidae</taxon>
        <taxon>Agaricales</taxon>
        <taxon>Marasmiineae</taxon>
        <taxon>Physalacriaceae</taxon>
        <taxon>Desarmillaria</taxon>
    </lineage>
</organism>
<dbReference type="InterPro" id="IPR013087">
    <property type="entry name" value="Znf_C2H2_type"/>
</dbReference>
<accession>A0AA39MZS8</accession>
<dbReference type="PROSITE" id="PS50157">
    <property type="entry name" value="ZINC_FINGER_C2H2_2"/>
    <property type="match status" value="1"/>
</dbReference>
<keyword evidence="1" id="KW-0862">Zinc</keyword>
<dbReference type="Gene3D" id="3.30.160.60">
    <property type="entry name" value="Classic Zinc Finger"/>
    <property type="match status" value="1"/>
</dbReference>
<dbReference type="GO" id="GO:0008270">
    <property type="term" value="F:zinc ion binding"/>
    <property type="evidence" value="ECO:0007669"/>
    <property type="project" value="UniProtKB-KW"/>
</dbReference>
<dbReference type="AlphaFoldDB" id="A0AA39MZS8"/>
<dbReference type="GeneID" id="85363853"/>
<evidence type="ECO:0000313" key="4">
    <source>
        <dbReference type="Proteomes" id="UP001175211"/>
    </source>
</evidence>
<dbReference type="RefSeq" id="XP_060327953.1">
    <property type="nucleotide sequence ID" value="XM_060480305.1"/>
</dbReference>
<dbReference type="EMBL" id="JAUEPS010000031">
    <property type="protein sequence ID" value="KAK0452119.1"/>
    <property type="molecule type" value="Genomic_DNA"/>
</dbReference>
<gene>
    <name evidence="3" type="ORF">EV420DRAFT_1749930</name>
</gene>
<evidence type="ECO:0000313" key="3">
    <source>
        <dbReference type="EMBL" id="KAK0452119.1"/>
    </source>
</evidence>
<dbReference type="SMART" id="SM00355">
    <property type="entry name" value="ZnF_C2H2"/>
    <property type="match status" value="2"/>
</dbReference>
<keyword evidence="1" id="KW-0863">Zinc-finger</keyword>
<comment type="caution">
    <text evidence="3">The sequence shown here is derived from an EMBL/GenBank/DDBJ whole genome shotgun (WGS) entry which is preliminary data.</text>
</comment>
<dbReference type="InterPro" id="IPR036236">
    <property type="entry name" value="Znf_C2H2_sf"/>
</dbReference>